<comment type="caution">
    <text evidence="1">The sequence shown here is derived from an EMBL/GenBank/DDBJ whole genome shotgun (WGS) entry which is preliminary data.</text>
</comment>
<keyword evidence="2" id="KW-1185">Reference proteome</keyword>
<proteinExistence type="predicted"/>
<protein>
    <submittedName>
        <fullName evidence="1">Uncharacterized protein</fullName>
    </submittedName>
</protein>
<evidence type="ECO:0000313" key="1">
    <source>
        <dbReference type="EMBL" id="GFY13520.1"/>
    </source>
</evidence>
<evidence type="ECO:0000313" key="2">
    <source>
        <dbReference type="Proteomes" id="UP000887159"/>
    </source>
</evidence>
<dbReference type="Proteomes" id="UP000887159">
    <property type="component" value="Unassembled WGS sequence"/>
</dbReference>
<dbReference type="AlphaFoldDB" id="A0A8X6VNN3"/>
<dbReference type="EMBL" id="BMAU01021323">
    <property type="protein sequence ID" value="GFY13520.1"/>
    <property type="molecule type" value="Genomic_DNA"/>
</dbReference>
<name>A0A8X6VNN3_TRICX</name>
<organism evidence="1 2">
    <name type="scientific">Trichonephila clavipes</name>
    <name type="common">Golden silk orbweaver</name>
    <name type="synonym">Nephila clavipes</name>
    <dbReference type="NCBI Taxonomy" id="2585209"/>
    <lineage>
        <taxon>Eukaryota</taxon>
        <taxon>Metazoa</taxon>
        <taxon>Ecdysozoa</taxon>
        <taxon>Arthropoda</taxon>
        <taxon>Chelicerata</taxon>
        <taxon>Arachnida</taxon>
        <taxon>Araneae</taxon>
        <taxon>Araneomorphae</taxon>
        <taxon>Entelegynae</taxon>
        <taxon>Araneoidea</taxon>
        <taxon>Nephilidae</taxon>
        <taxon>Trichonephila</taxon>
    </lineage>
</organism>
<reference evidence="1" key="1">
    <citation type="submission" date="2020-08" db="EMBL/GenBank/DDBJ databases">
        <title>Multicomponent nature underlies the extraordinary mechanical properties of spider dragline silk.</title>
        <authorList>
            <person name="Kono N."/>
            <person name="Nakamura H."/>
            <person name="Mori M."/>
            <person name="Yoshida Y."/>
            <person name="Ohtoshi R."/>
            <person name="Malay A.D."/>
            <person name="Moran D.A.P."/>
            <person name="Tomita M."/>
            <person name="Numata K."/>
            <person name="Arakawa K."/>
        </authorList>
    </citation>
    <scope>NUCLEOTIDE SEQUENCE</scope>
</reference>
<accession>A0A8X6VNN3</accession>
<sequence>MHGSVFQTVIVAGWNHIMLSLADKHMLEGMTVVQAGEHCLVKNILRISLGEDRMLSRHFPHTWLPRSPDLNPNDYWQ</sequence>
<gene>
    <name evidence="1" type="ORF">TNCV_4958901</name>
</gene>